<dbReference type="AlphaFoldDB" id="A0A518AYH1"/>
<dbReference type="KEGG" id="knv:Pan216_05720"/>
<dbReference type="InterPro" id="IPR045584">
    <property type="entry name" value="Pilin-like"/>
</dbReference>
<dbReference type="NCBIfam" id="TIGR04294">
    <property type="entry name" value="pre_pil_HX9DG"/>
    <property type="match status" value="1"/>
</dbReference>
<feature type="transmembrane region" description="Helical" evidence="1">
    <location>
        <begin position="12"/>
        <end position="34"/>
    </location>
</feature>
<keyword evidence="1" id="KW-1133">Transmembrane helix</keyword>
<feature type="domain" description="DUF1559" evidence="2">
    <location>
        <begin position="35"/>
        <end position="311"/>
    </location>
</feature>
<keyword evidence="1" id="KW-0472">Membrane</keyword>
<dbReference type="Proteomes" id="UP000317093">
    <property type="component" value="Chromosome"/>
</dbReference>
<evidence type="ECO:0000259" key="2">
    <source>
        <dbReference type="Pfam" id="PF07596"/>
    </source>
</evidence>
<keyword evidence="4" id="KW-1185">Reference proteome</keyword>
<protein>
    <recommendedName>
        <fullName evidence="2">DUF1559 domain-containing protein</fullName>
    </recommendedName>
</protein>
<dbReference type="SUPFAM" id="SSF54523">
    <property type="entry name" value="Pili subunits"/>
    <property type="match status" value="1"/>
</dbReference>
<evidence type="ECO:0000256" key="1">
    <source>
        <dbReference type="SAM" id="Phobius"/>
    </source>
</evidence>
<dbReference type="EMBL" id="CP036279">
    <property type="protein sequence ID" value="QDU59740.1"/>
    <property type="molecule type" value="Genomic_DNA"/>
</dbReference>
<evidence type="ECO:0000313" key="4">
    <source>
        <dbReference type="Proteomes" id="UP000317093"/>
    </source>
</evidence>
<dbReference type="PANTHER" id="PTHR30093">
    <property type="entry name" value="GENERAL SECRETION PATHWAY PROTEIN G"/>
    <property type="match status" value="1"/>
</dbReference>
<dbReference type="InterPro" id="IPR011453">
    <property type="entry name" value="DUF1559"/>
</dbReference>
<proteinExistence type="predicted"/>
<evidence type="ECO:0000313" key="3">
    <source>
        <dbReference type="EMBL" id="QDU59740.1"/>
    </source>
</evidence>
<dbReference type="OrthoDB" id="259596at2"/>
<dbReference type="Pfam" id="PF07963">
    <property type="entry name" value="N_methyl"/>
    <property type="match status" value="1"/>
</dbReference>
<dbReference type="Gene3D" id="3.30.700.10">
    <property type="entry name" value="Glycoprotein, Type 4 Pilin"/>
    <property type="match status" value="1"/>
</dbReference>
<sequence>MSRQHRRRLGFTLVELLVVIAIIGVLVSLLLLAIQQAREAARRAQCINNLKQLGVALHSYHESHNTFPPGYVSSASIASGCPTQTLQNNGAPWSVLILPFLDETARYDRFNFVENFTAINEFPAEGSRTSTNHVEWLKRLAKFQCPSDPATGRRFNNSNYLGVQGGGAGSLAACAVDGSRRFFFGNGILYHNSRTQFGSISDGSSKVFMLGETRYQPTLGHLPHGGFPEGYYVIGWASSGRFAGGASLPNSLAGAVLPINSIPGSGSEPQVSGYDHLFKYFSRVFGSFHPGGAHFLMADGSAFFVSESVDEDLYQTSSIRNDGLPLERFSN</sequence>
<dbReference type="InterPro" id="IPR027558">
    <property type="entry name" value="Pre_pil_HX9DG_C"/>
</dbReference>
<dbReference type="InterPro" id="IPR012902">
    <property type="entry name" value="N_methyl_site"/>
</dbReference>
<reference evidence="3 4" key="1">
    <citation type="submission" date="2019-02" db="EMBL/GenBank/DDBJ databases">
        <title>Deep-cultivation of Planctomycetes and their phenomic and genomic characterization uncovers novel biology.</title>
        <authorList>
            <person name="Wiegand S."/>
            <person name="Jogler M."/>
            <person name="Boedeker C."/>
            <person name="Pinto D."/>
            <person name="Vollmers J."/>
            <person name="Rivas-Marin E."/>
            <person name="Kohn T."/>
            <person name="Peeters S.H."/>
            <person name="Heuer A."/>
            <person name="Rast P."/>
            <person name="Oberbeckmann S."/>
            <person name="Bunk B."/>
            <person name="Jeske O."/>
            <person name="Meyerdierks A."/>
            <person name="Storesund J.E."/>
            <person name="Kallscheuer N."/>
            <person name="Luecker S."/>
            <person name="Lage O.M."/>
            <person name="Pohl T."/>
            <person name="Merkel B.J."/>
            <person name="Hornburger P."/>
            <person name="Mueller R.-W."/>
            <person name="Bruemmer F."/>
            <person name="Labrenz M."/>
            <person name="Spormann A.M."/>
            <person name="Op den Camp H."/>
            <person name="Overmann J."/>
            <person name="Amann R."/>
            <person name="Jetten M.S.M."/>
            <person name="Mascher T."/>
            <person name="Medema M.H."/>
            <person name="Devos D.P."/>
            <person name="Kaster A.-K."/>
            <person name="Ovreas L."/>
            <person name="Rohde M."/>
            <person name="Galperin M.Y."/>
            <person name="Jogler C."/>
        </authorList>
    </citation>
    <scope>NUCLEOTIDE SEQUENCE [LARGE SCALE GENOMIC DNA]</scope>
    <source>
        <strain evidence="3 4">Pan216</strain>
    </source>
</reference>
<dbReference type="PANTHER" id="PTHR30093:SF2">
    <property type="entry name" value="TYPE II SECRETION SYSTEM PROTEIN H"/>
    <property type="match status" value="1"/>
</dbReference>
<accession>A0A518AYH1</accession>
<name>A0A518AYH1_9BACT</name>
<gene>
    <name evidence="3" type="ORF">Pan216_05720</name>
</gene>
<dbReference type="Pfam" id="PF07596">
    <property type="entry name" value="SBP_bac_10"/>
    <property type="match status" value="1"/>
</dbReference>
<dbReference type="NCBIfam" id="TIGR02532">
    <property type="entry name" value="IV_pilin_GFxxxE"/>
    <property type="match status" value="1"/>
</dbReference>
<organism evidence="3 4">
    <name type="scientific">Kolteria novifilia</name>
    <dbReference type="NCBI Taxonomy" id="2527975"/>
    <lineage>
        <taxon>Bacteria</taxon>
        <taxon>Pseudomonadati</taxon>
        <taxon>Planctomycetota</taxon>
        <taxon>Planctomycetia</taxon>
        <taxon>Kolteriales</taxon>
        <taxon>Kolteriaceae</taxon>
        <taxon>Kolteria</taxon>
    </lineage>
</organism>
<keyword evidence="1" id="KW-0812">Transmembrane</keyword>
<dbReference type="RefSeq" id="WP_145263577.1">
    <property type="nucleotide sequence ID" value="NZ_CP036279.1"/>
</dbReference>